<dbReference type="AlphaFoldDB" id="A0A0W0IED6"/>
<name>A0A0W0IED6_PSEVI</name>
<comment type="caution">
    <text evidence="2">The sequence shown here is derived from an EMBL/GenBank/DDBJ whole genome shotgun (WGS) entry which is preliminary data.</text>
</comment>
<accession>A0A0W0IED6</accession>
<dbReference type="Proteomes" id="UP000053048">
    <property type="component" value="Unassembled WGS sequence"/>
</dbReference>
<evidence type="ECO:0000313" key="2">
    <source>
        <dbReference type="EMBL" id="KTB71122.1"/>
    </source>
</evidence>
<organism evidence="2 3">
    <name type="scientific">Pseudomonas viridiflava ICMP 13104</name>
    <dbReference type="NCBI Taxonomy" id="1198305"/>
    <lineage>
        <taxon>Bacteria</taxon>
        <taxon>Pseudomonadati</taxon>
        <taxon>Pseudomonadota</taxon>
        <taxon>Gammaproteobacteria</taxon>
        <taxon>Pseudomonadales</taxon>
        <taxon>Pseudomonadaceae</taxon>
        <taxon>Pseudomonas</taxon>
    </lineage>
</organism>
<keyword evidence="3" id="KW-1185">Reference proteome</keyword>
<gene>
    <name evidence="2" type="ORF">AO067_24750</name>
</gene>
<reference evidence="2 3" key="1">
    <citation type="submission" date="2015-09" db="EMBL/GenBank/DDBJ databases">
        <title>Genome sequence of ICMP 13104.</title>
        <authorList>
            <person name="Visnovsky S."/>
            <person name="Lu A."/>
            <person name="Panda P."/>
            <person name="Pitman A."/>
        </authorList>
    </citation>
    <scope>NUCLEOTIDE SEQUENCE [LARGE SCALE GENOMIC DNA]</scope>
    <source>
        <strain evidence="2 3">ICMP 13104</strain>
    </source>
</reference>
<feature type="chain" id="PRO_5006904638" evidence="1">
    <location>
        <begin position="31"/>
        <end position="168"/>
    </location>
</feature>
<feature type="signal peptide" evidence="1">
    <location>
        <begin position="1"/>
        <end position="30"/>
    </location>
</feature>
<evidence type="ECO:0000313" key="3">
    <source>
        <dbReference type="Proteomes" id="UP000053048"/>
    </source>
</evidence>
<keyword evidence="1" id="KW-0732">Signal</keyword>
<evidence type="ECO:0000256" key="1">
    <source>
        <dbReference type="SAM" id="SignalP"/>
    </source>
</evidence>
<proteinExistence type="predicted"/>
<protein>
    <submittedName>
        <fullName evidence="2">Uncharacterized protein</fullName>
    </submittedName>
</protein>
<sequence>MMPVHSKKKLNMAGWLLLAAFAGHSSVLLSEEYEGQIVIYNKKGADGTYQQINCTLPFVTSEVNFQDNSEGCVNDDAYAFKLDKVPSATVFTFTDAPDCSESGAFYYRFKTVQHPTTMELPMDIEIAGQETVGSVVTPGVLLVASTTTGQVGGKLSCVKIVRSAVPQP</sequence>
<dbReference type="EMBL" id="LKEJ01000022">
    <property type="protein sequence ID" value="KTB71122.1"/>
    <property type="molecule type" value="Genomic_DNA"/>
</dbReference>